<evidence type="ECO:0000259" key="11">
    <source>
        <dbReference type="PROSITE" id="PS51319"/>
    </source>
</evidence>
<protein>
    <recommendedName>
        <fullName evidence="3">Mediator of RNA polymerase II transcription subunit 26</fullName>
    </recommendedName>
    <alternativeName>
        <fullName evidence="8">Mediator complex subunit 26</fullName>
    </alternativeName>
</protein>
<keyword evidence="13" id="KW-1185">Reference proteome</keyword>
<accession>H2YHM7</accession>
<dbReference type="GeneTree" id="ENSGT00390000000259"/>
<evidence type="ECO:0000256" key="2">
    <source>
        <dbReference type="ARBA" id="ARBA00009681"/>
    </source>
</evidence>
<dbReference type="HOGENOM" id="CLU_1593964_0_0_1"/>
<feature type="region of interest" description="Disordered" evidence="10">
    <location>
        <begin position="95"/>
        <end position="167"/>
    </location>
</feature>
<dbReference type="AlphaFoldDB" id="H2YHM7"/>
<evidence type="ECO:0000256" key="4">
    <source>
        <dbReference type="ARBA" id="ARBA00023015"/>
    </source>
</evidence>
<feature type="domain" description="TFIIS N-terminal" evidence="11">
    <location>
        <begin position="14"/>
        <end position="91"/>
    </location>
</feature>
<reference evidence="13" key="1">
    <citation type="submission" date="2003-08" db="EMBL/GenBank/DDBJ databases">
        <authorList>
            <person name="Birren B."/>
            <person name="Nusbaum C."/>
            <person name="Abebe A."/>
            <person name="Abouelleil A."/>
            <person name="Adekoya E."/>
            <person name="Ait-zahra M."/>
            <person name="Allen N."/>
            <person name="Allen T."/>
            <person name="An P."/>
            <person name="Anderson M."/>
            <person name="Anderson S."/>
            <person name="Arachchi H."/>
            <person name="Armbruster J."/>
            <person name="Bachantsang P."/>
            <person name="Baldwin J."/>
            <person name="Barry A."/>
            <person name="Bayul T."/>
            <person name="Blitshsteyn B."/>
            <person name="Bloom T."/>
            <person name="Blye J."/>
            <person name="Boguslavskiy L."/>
            <person name="Borowsky M."/>
            <person name="Boukhgalter B."/>
            <person name="Brunache A."/>
            <person name="Butler J."/>
            <person name="Calixte N."/>
            <person name="Calvo S."/>
            <person name="Camarata J."/>
            <person name="Campo K."/>
            <person name="Chang J."/>
            <person name="Cheshatsang Y."/>
            <person name="Citroen M."/>
            <person name="Collymore A."/>
            <person name="Considine T."/>
            <person name="Cook A."/>
            <person name="Cooke P."/>
            <person name="Corum B."/>
            <person name="Cuomo C."/>
            <person name="David R."/>
            <person name="Dawoe T."/>
            <person name="Degray S."/>
            <person name="Dodge S."/>
            <person name="Dooley K."/>
            <person name="Dorje P."/>
            <person name="Dorjee K."/>
            <person name="Dorris L."/>
            <person name="Duffey N."/>
            <person name="Dupes A."/>
            <person name="Elkins T."/>
            <person name="Engels R."/>
            <person name="Erickson J."/>
            <person name="Farina A."/>
            <person name="Faro S."/>
            <person name="Ferreira P."/>
            <person name="Fischer H."/>
            <person name="Fitzgerald M."/>
            <person name="Foley K."/>
            <person name="Gage D."/>
            <person name="Galagan J."/>
            <person name="Gearin G."/>
            <person name="Gnerre S."/>
            <person name="Gnirke A."/>
            <person name="Goyette A."/>
            <person name="Graham J."/>
            <person name="Grandbois E."/>
            <person name="Gyaltsen K."/>
            <person name="Hafez N."/>
            <person name="Hagopian D."/>
            <person name="Hagos B."/>
            <person name="Hall J."/>
            <person name="Hatcher B."/>
            <person name="Heller A."/>
            <person name="Higgins H."/>
            <person name="Honan T."/>
            <person name="Horn A."/>
            <person name="Houde N."/>
            <person name="Hughes L."/>
            <person name="Hulme W."/>
            <person name="Husby E."/>
            <person name="Iliev I."/>
            <person name="Jaffe D."/>
            <person name="Jones C."/>
            <person name="Kamal M."/>
            <person name="Kamat A."/>
            <person name="Kamvysselis M."/>
            <person name="Karlsson E."/>
            <person name="Kells C."/>
            <person name="Kieu A."/>
            <person name="Kisner P."/>
            <person name="Kodira C."/>
            <person name="Kulbokas E."/>
            <person name="Labutti K."/>
            <person name="Lama D."/>
            <person name="Landers T."/>
            <person name="Leger J."/>
            <person name="Levine S."/>
            <person name="Lewis D."/>
            <person name="Lewis T."/>
            <person name="Lindblad-toh K."/>
            <person name="Liu X."/>
            <person name="Lokyitsang T."/>
            <person name="Lokyitsang Y."/>
            <person name="Lucien O."/>
            <person name="Lui A."/>
            <person name="Ma L.J."/>
            <person name="Mabbitt R."/>
            <person name="Macdonald J."/>
            <person name="Maclean C."/>
            <person name="Major J."/>
            <person name="Manning J."/>
            <person name="Marabella R."/>
            <person name="Maru K."/>
            <person name="Matthews C."/>
            <person name="Mauceli E."/>
            <person name="Mccarthy M."/>
            <person name="Mcdonough S."/>
            <person name="Mcghee T."/>
            <person name="Meldrim J."/>
            <person name="Meneus L."/>
            <person name="Mesirov J."/>
            <person name="Mihalev A."/>
            <person name="Mihova T."/>
            <person name="Mikkelsen T."/>
            <person name="Mlenga V."/>
            <person name="Moru K."/>
            <person name="Mozes J."/>
            <person name="Mulrain L."/>
            <person name="Munson G."/>
            <person name="Naylor J."/>
            <person name="Newes C."/>
            <person name="Nguyen C."/>
            <person name="Nguyen N."/>
            <person name="Nguyen T."/>
            <person name="Nicol R."/>
            <person name="Nielsen C."/>
            <person name="Nizzari M."/>
            <person name="Norbu C."/>
            <person name="Norbu N."/>
            <person name="O'donnell P."/>
            <person name="Okoawo O."/>
            <person name="O'leary S."/>
            <person name="Omotosho B."/>
            <person name="O'neill K."/>
            <person name="Osman S."/>
            <person name="Parker S."/>
            <person name="Perrin D."/>
            <person name="Phunkhang P."/>
            <person name="Piqani B."/>
            <person name="Purcell S."/>
            <person name="Rachupka T."/>
            <person name="Ramasamy U."/>
            <person name="Rameau R."/>
            <person name="Ray V."/>
            <person name="Raymond C."/>
            <person name="Retta R."/>
            <person name="Richardson S."/>
            <person name="Rise C."/>
            <person name="Rodriguez J."/>
            <person name="Rogers J."/>
            <person name="Rogov P."/>
            <person name="Rutman M."/>
            <person name="Schupbach R."/>
            <person name="Seaman C."/>
            <person name="Settipalli S."/>
            <person name="Sharpe T."/>
            <person name="Sheridan J."/>
            <person name="Sherpa N."/>
            <person name="Shi J."/>
            <person name="Smirnov S."/>
            <person name="Smith C."/>
            <person name="Sougnez C."/>
            <person name="Spencer B."/>
            <person name="Stalker J."/>
            <person name="Stange-thomann N."/>
            <person name="Stavropoulos S."/>
            <person name="Stetson K."/>
            <person name="Stone C."/>
            <person name="Stone S."/>
            <person name="Stubbs M."/>
            <person name="Talamas J."/>
            <person name="Tchuinga P."/>
            <person name="Tenzing P."/>
            <person name="Tesfaye S."/>
            <person name="Theodore J."/>
            <person name="Thoulutsang Y."/>
            <person name="Topham K."/>
            <person name="Towey S."/>
            <person name="Tsamla T."/>
            <person name="Tsomo N."/>
            <person name="Vallee D."/>
            <person name="Vassiliev H."/>
            <person name="Venkataraman V."/>
            <person name="Vinson J."/>
            <person name="Vo A."/>
            <person name="Wade C."/>
            <person name="Wang S."/>
            <person name="Wangchuk T."/>
            <person name="Wangdi T."/>
            <person name="Whittaker C."/>
            <person name="Wilkinson J."/>
            <person name="Wu Y."/>
            <person name="Wyman D."/>
            <person name="Yadav S."/>
            <person name="Yang S."/>
            <person name="Yang X."/>
            <person name="Yeager S."/>
            <person name="Yee E."/>
            <person name="Young G."/>
            <person name="Zainoun J."/>
            <person name="Zembeck L."/>
            <person name="Zimmer A."/>
            <person name="Zody M."/>
            <person name="Lander E."/>
        </authorList>
    </citation>
    <scope>NUCLEOTIDE SEQUENCE [LARGE SCALE GENOMIC DNA]</scope>
</reference>
<comment type="similarity">
    <text evidence="2">Belongs to the Mediator complex subunit 26 family.</text>
</comment>
<dbReference type="Ensembl" id="ENSCSAVT00000004894.1">
    <property type="protein sequence ID" value="ENSCSAVP00000004826.1"/>
    <property type="gene ID" value="ENSCSAVG00000002876.1"/>
</dbReference>
<evidence type="ECO:0000256" key="5">
    <source>
        <dbReference type="ARBA" id="ARBA00023159"/>
    </source>
</evidence>
<name>H2YHM7_CIOSA</name>
<keyword evidence="5" id="KW-0010">Activator</keyword>
<dbReference type="Proteomes" id="UP000007875">
    <property type="component" value="Unassembled WGS sequence"/>
</dbReference>
<dbReference type="InterPro" id="IPR003617">
    <property type="entry name" value="TFIIS/CRSP70_N_sub"/>
</dbReference>
<dbReference type="InterPro" id="IPR042376">
    <property type="entry name" value="MED26"/>
</dbReference>
<dbReference type="SMART" id="SM00509">
    <property type="entry name" value="TFS2N"/>
    <property type="match status" value="1"/>
</dbReference>
<dbReference type="SUPFAM" id="SSF47676">
    <property type="entry name" value="Conserved domain common to transcription factors TFIIS, elongin A, CRSP70"/>
    <property type="match status" value="1"/>
</dbReference>
<keyword evidence="4" id="KW-0805">Transcription regulation</keyword>
<evidence type="ECO:0000256" key="7">
    <source>
        <dbReference type="ARBA" id="ARBA00023242"/>
    </source>
</evidence>
<feature type="compositionally biased region" description="Basic and acidic residues" evidence="10">
    <location>
        <begin position="95"/>
        <end position="105"/>
    </location>
</feature>
<evidence type="ECO:0000256" key="10">
    <source>
        <dbReference type="SAM" id="MobiDB-lite"/>
    </source>
</evidence>
<evidence type="ECO:0000256" key="8">
    <source>
        <dbReference type="ARBA" id="ARBA00031968"/>
    </source>
</evidence>
<evidence type="ECO:0000256" key="6">
    <source>
        <dbReference type="ARBA" id="ARBA00023163"/>
    </source>
</evidence>
<proteinExistence type="inferred from homology"/>
<dbReference type="Gene3D" id="1.20.930.10">
    <property type="entry name" value="Conserved domain common to transcription factors TFIIS, elongin A, CRSP70"/>
    <property type="match status" value="1"/>
</dbReference>
<dbReference type="PANTHER" id="PTHR15201:SF1">
    <property type="entry name" value="MEDIATOR OF RNA POLYMERASE II TRANSCRIPTION SUBUNIT 26"/>
    <property type="match status" value="1"/>
</dbReference>
<evidence type="ECO:0000256" key="3">
    <source>
        <dbReference type="ARBA" id="ARBA00019686"/>
    </source>
</evidence>
<evidence type="ECO:0000313" key="12">
    <source>
        <dbReference type="Ensembl" id="ENSCSAVP00000004826.1"/>
    </source>
</evidence>
<dbReference type="PROSITE" id="PS51319">
    <property type="entry name" value="TFIIS_N"/>
    <property type="match status" value="1"/>
</dbReference>
<dbReference type="InParanoid" id="H2YHM7"/>
<comment type="subcellular location">
    <subcellularLocation>
        <location evidence="1 9">Nucleus</location>
    </subcellularLocation>
</comment>
<sequence length="167" mass="18954">MHCMRNEMPQTVTQLRDRLLQIINTNGTISNEAAALEVIAMLENTQISCEDLEETRIGKYINTVRKAASDAGIQKRAKKLIKAWQQMIEPTKSIKTEVIVKKEVSRNPSPQEQPKRSQNKQVSSKRDIPKREPPKQIPLQPIKTELTKAGPIKTRPTKTEYIKTGPT</sequence>
<keyword evidence="6" id="KW-0804">Transcription</keyword>
<reference evidence="12" key="2">
    <citation type="submission" date="2025-08" db="UniProtKB">
        <authorList>
            <consortium name="Ensembl"/>
        </authorList>
    </citation>
    <scope>IDENTIFICATION</scope>
</reference>
<dbReference type="GO" id="GO:0070847">
    <property type="term" value="C:core mediator complex"/>
    <property type="evidence" value="ECO:0007669"/>
    <property type="project" value="TreeGrafter"/>
</dbReference>
<dbReference type="Pfam" id="PF08711">
    <property type="entry name" value="Med26"/>
    <property type="match status" value="1"/>
</dbReference>
<dbReference type="GO" id="GO:0010628">
    <property type="term" value="P:positive regulation of gene expression"/>
    <property type="evidence" value="ECO:0007669"/>
    <property type="project" value="TreeGrafter"/>
</dbReference>
<reference evidence="12" key="3">
    <citation type="submission" date="2025-09" db="UniProtKB">
        <authorList>
            <consortium name="Ensembl"/>
        </authorList>
    </citation>
    <scope>IDENTIFICATION</scope>
</reference>
<dbReference type="InterPro" id="IPR035441">
    <property type="entry name" value="TFIIS/LEDGF_dom_sf"/>
</dbReference>
<evidence type="ECO:0000256" key="1">
    <source>
        <dbReference type="ARBA" id="ARBA00004123"/>
    </source>
</evidence>
<evidence type="ECO:0000256" key="9">
    <source>
        <dbReference type="PROSITE-ProRule" id="PRU00649"/>
    </source>
</evidence>
<evidence type="ECO:0000313" key="13">
    <source>
        <dbReference type="Proteomes" id="UP000007875"/>
    </source>
</evidence>
<dbReference type="GO" id="GO:0016592">
    <property type="term" value="C:mediator complex"/>
    <property type="evidence" value="ECO:0007669"/>
    <property type="project" value="InterPro"/>
</dbReference>
<keyword evidence="7 9" id="KW-0539">Nucleus</keyword>
<dbReference type="eggNOG" id="KOG1105">
    <property type="taxonomic scope" value="Eukaryota"/>
</dbReference>
<dbReference type="PANTHER" id="PTHR15201">
    <property type="entry name" value="CRSP70"/>
    <property type="match status" value="1"/>
</dbReference>
<dbReference type="GO" id="GO:0006357">
    <property type="term" value="P:regulation of transcription by RNA polymerase II"/>
    <property type="evidence" value="ECO:0007669"/>
    <property type="project" value="InterPro"/>
</dbReference>
<dbReference type="STRING" id="51511.ENSCSAVP00000004826"/>
<dbReference type="InterPro" id="IPR017923">
    <property type="entry name" value="TFIIS_N"/>
</dbReference>
<dbReference type="GO" id="GO:0003712">
    <property type="term" value="F:transcription coregulator activity"/>
    <property type="evidence" value="ECO:0007669"/>
    <property type="project" value="TreeGrafter"/>
</dbReference>
<feature type="compositionally biased region" description="Basic and acidic residues" evidence="10">
    <location>
        <begin position="124"/>
        <end position="134"/>
    </location>
</feature>
<organism evidence="12 13">
    <name type="scientific">Ciona savignyi</name>
    <name type="common">Pacific transparent sea squirt</name>
    <dbReference type="NCBI Taxonomy" id="51511"/>
    <lineage>
        <taxon>Eukaryota</taxon>
        <taxon>Metazoa</taxon>
        <taxon>Chordata</taxon>
        <taxon>Tunicata</taxon>
        <taxon>Ascidiacea</taxon>
        <taxon>Phlebobranchia</taxon>
        <taxon>Cionidae</taxon>
        <taxon>Ciona</taxon>
    </lineage>
</organism>